<evidence type="ECO:0000313" key="2">
    <source>
        <dbReference type="Proteomes" id="UP001638806"/>
    </source>
</evidence>
<keyword evidence="2" id="KW-1185">Reference proteome</keyword>
<comment type="caution">
    <text evidence="1">The sequence shown here is derived from an EMBL/GenBank/DDBJ whole genome shotgun (WGS) entry which is preliminary data.</text>
</comment>
<evidence type="ECO:0000313" key="1">
    <source>
        <dbReference type="EMBL" id="KAL3957590.1"/>
    </source>
</evidence>
<dbReference type="Proteomes" id="UP001638806">
    <property type="component" value="Unassembled WGS sequence"/>
</dbReference>
<accession>A0ACC4DQL8</accession>
<dbReference type="EMBL" id="JBGNUJ010000007">
    <property type="protein sequence ID" value="KAL3957590.1"/>
    <property type="molecule type" value="Genomic_DNA"/>
</dbReference>
<name>A0ACC4DQL8_PURLI</name>
<sequence length="620" mass="66314">MRIQRRRRATAACSAGPSPKGPPGTSSPAAGRAGQRREHAAATWRGGASGGGDAAVTSKEGRPGALEASGAVREAACTRGTGSPVRGRPEGCDVGASTGVQCVRLCYHTDLRYSERCARCQVRRGAAVTTLPPSTPPLPSPPPPPTSVKQPTRPATPPHDLLTPAYDRRRLRSRRRSRRPRPPSRRSLAVRLSLHTTGFSAARAPARRRKNRCACRPSEQKRDRSAATPRPAALRKQPLAPPIAPTARLAVGSVTSRRVSFRLARPITARHVTSARGVPIMSFHPQTPQSPCNFSPATSSDPMTGLSASSAAASTATLPTPAHSVNGCNSQPDATMSEESPHKRKRPLDDVGDRDRKKMHLEDRKLGIEDLHLDVGDKYLLCQTLHPEPHPRTSEDLYAKYGLTSLAAEVAREKPNGEKNALRKTYKGHIKRLGVAGHFDVPELEWSVHQVKGREITDGLSQATMSAMGRAMTMAKGPIPRGIWDSSVLGDVAPGSGEASKPVSAKPSAPNTPLASSPNAIGRSKPQVPTGQDLLRPRRNIKKRSYGDSSYEGYQEGFPDDDTGYSTGEGEGGQKRRKKVGIPDRGDDGLHTSDATQSSGNTPPYPTMRQQSYGPGMVGA</sequence>
<organism evidence="1 2">
    <name type="scientific">Purpureocillium lilacinum</name>
    <name type="common">Paecilomyces lilacinus</name>
    <dbReference type="NCBI Taxonomy" id="33203"/>
    <lineage>
        <taxon>Eukaryota</taxon>
        <taxon>Fungi</taxon>
        <taxon>Dikarya</taxon>
        <taxon>Ascomycota</taxon>
        <taxon>Pezizomycotina</taxon>
        <taxon>Sordariomycetes</taxon>
        <taxon>Hypocreomycetidae</taxon>
        <taxon>Hypocreales</taxon>
        <taxon>Ophiocordycipitaceae</taxon>
        <taxon>Purpureocillium</taxon>
    </lineage>
</organism>
<proteinExistence type="predicted"/>
<protein>
    <submittedName>
        <fullName evidence="1">Uncharacterized protein</fullName>
    </submittedName>
</protein>
<gene>
    <name evidence="1" type="ORF">ACCO45_008168</name>
</gene>
<reference evidence="1" key="1">
    <citation type="submission" date="2024-12" db="EMBL/GenBank/DDBJ databases">
        <title>Comparative genomics and development of molecular markers within Purpureocillium lilacinum and among Purpureocillium species.</title>
        <authorList>
            <person name="Yeh Z.-Y."/>
            <person name="Ni N.-T."/>
            <person name="Lo P.-H."/>
            <person name="Mushyakhwo K."/>
            <person name="Lin C.-F."/>
            <person name="Nai Y.-S."/>
        </authorList>
    </citation>
    <scope>NUCLEOTIDE SEQUENCE</scope>
    <source>
        <strain evidence="1">NCHU-NPUST-175</strain>
    </source>
</reference>